<dbReference type="RefSeq" id="WP_013298496.1">
    <property type="nucleotide sequence ID" value="NZ_CP016893.1"/>
</dbReference>
<accession>A0A231VJY0</accession>
<dbReference type="OMA" id="GAKYYDT"/>
<sequence>MLKRCFCGGDVEIELADYELIKGKKVIVYKDVPTYVCQKCGAKYYDTEVLDKILKDEKNKGTYKLSRVW</sequence>
<dbReference type="Gene3D" id="3.10.20.860">
    <property type="match status" value="1"/>
</dbReference>
<evidence type="ECO:0000313" key="2">
    <source>
        <dbReference type="EMBL" id="OXT08398.1"/>
    </source>
</evidence>
<organism evidence="2 4">
    <name type="scientific">Thermoanaerobacterium thermosaccharolyticum</name>
    <name type="common">Clostridium thermosaccharolyticum</name>
    <dbReference type="NCBI Taxonomy" id="1517"/>
    <lineage>
        <taxon>Bacteria</taxon>
        <taxon>Bacillati</taxon>
        <taxon>Bacillota</taxon>
        <taxon>Clostridia</taxon>
        <taxon>Thermoanaerobacterales</taxon>
        <taxon>Thermoanaerobacteraceae</taxon>
        <taxon>Thermoanaerobacterium</taxon>
    </lineage>
</organism>
<evidence type="ECO:0000313" key="1">
    <source>
        <dbReference type="EMBL" id="AST56683.1"/>
    </source>
</evidence>
<evidence type="ECO:0000313" key="3">
    <source>
        <dbReference type="Proteomes" id="UP000214975"/>
    </source>
</evidence>
<dbReference type="AlphaFoldDB" id="A0A231VJY0"/>
<protein>
    <submittedName>
        <fullName evidence="1">YgiT-type zinc finger domain protein</fullName>
    </submittedName>
    <submittedName>
        <fullName evidence="2">YgiT-type zinc finger domain-containing protein</fullName>
    </submittedName>
</protein>
<reference evidence="2 4" key="2">
    <citation type="submission" date="2017-06" db="EMBL/GenBank/DDBJ databases">
        <title>Isolation and characterization of a thermophilic and butanogenic Thermoanaerobacterium thermosaccharolyticum M5 capable of efficient degradation of hemicellulose.</title>
        <authorList>
            <person name="Xin F."/>
            <person name="Jiang Y."/>
        </authorList>
    </citation>
    <scope>NUCLEOTIDE SEQUENCE [LARGE SCALE GENOMIC DNA]</scope>
    <source>
        <strain evidence="2 4">M5</strain>
    </source>
</reference>
<dbReference type="GeneID" id="93864871"/>
<dbReference type="EMBL" id="NKHD01000016">
    <property type="protein sequence ID" value="OXT08398.1"/>
    <property type="molecule type" value="Genomic_DNA"/>
</dbReference>
<name>A0A231VJY0_THETR</name>
<dbReference type="Proteomes" id="UP000215301">
    <property type="component" value="Unassembled WGS sequence"/>
</dbReference>
<dbReference type="InterPro" id="IPR022453">
    <property type="entry name" value="Znf_MqsA-type"/>
</dbReference>
<evidence type="ECO:0000313" key="4">
    <source>
        <dbReference type="Proteomes" id="UP000215301"/>
    </source>
</evidence>
<dbReference type="Proteomes" id="UP000214975">
    <property type="component" value="Chromosome"/>
</dbReference>
<gene>
    <name evidence="2" type="ORF">CE561_05600</name>
    <name evidence="1" type="ORF">Thert_00482</name>
</gene>
<dbReference type="NCBIfam" id="TIGR03831">
    <property type="entry name" value="YgiT_finger"/>
    <property type="match status" value="1"/>
</dbReference>
<dbReference type="EMBL" id="CP016893">
    <property type="protein sequence ID" value="AST56683.1"/>
    <property type="molecule type" value="Genomic_DNA"/>
</dbReference>
<proteinExistence type="predicted"/>
<reference evidence="1 3" key="1">
    <citation type="submission" date="2016-08" db="EMBL/GenBank/DDBJ databases">
        <title>A novel genetic cassette of butanologenic Thermoanaerobacterium thermosaccharolyticum that directly convert cellulose to butanol.</title>
        <authorList>
            <person name="Li T."/>
            <person name="He J."/>
        </authorList>
    </citation>
    <scope>NUCLEOTIDE SEQUENCE [LARGE SCALE GENOMIC DNA]</scope>
    <source>
        <strain evidence="1 3">TG57</strain>
    </source>
</reference>